<evidence type="ECO:0000259" key="1">
    <source>
        <dbReference type="Pfam" id="PF00561"/>
    </source>
</evidence>
<accession>A0A087AT27</accession>
<dbReference type="Proteomes" id="UP000029067">
    <property type="component" value="Unassembled WGS sequence"/>
</dbReference>
<dbReference type="SUPFAM" id="SSF53474">
    <property type="entry name" value="alpha/beta-Hydrolases"/>
    <property type="match status" value="1"/>
</dbReference>
<feature type="domain" description="AB hydrolase-1" evidence="1">
    <location>
        <begin position="20"/>
        <end position="257"/>
    </location>
</feature>
<dbReference type="RefSeq" id="WP_033516476.1">
    <property type="nucleotide sequence ID" value="NZ_JGYV01000014.1"/>
</dbReference>
<comment type="caution">
    <text evidence="2">The sequence shown here is derived from an EMBL/GenBank/DDBJ whole genome shotgun (WGS) entry which is preliminary data.</text>
</comment>
<dbReference type="EMBL" id="JGYV01000014">
    <property type="protein sequence ID" value="KFI61927.1"/>
    <property type="molecule type" value="Genomic_DNA"/>
</dbReference>
<dbReference type="STRING" id="1688.BCUN_1832"/>
<dbReference type="eggNOG" id="COG2267">
    <property type="taxonomic scope" value="Bacteria"/>
</dbReference>
<dbReference type="Gene3D" id="3.40.50.1820">
    <property type="entry name" value="alpha/beta hydrolase"/>
    <property type="match status" value="1"/>
</dbReference>
<sequence>MFFDYGDLRLHYETFGEGEPMLMVHGMGCDLRLMTDCMEPVFASLGERASWRRVYMDLPGMGRSNAPLDFASADRVLEALLAFADAEAGKRFALVGESYGGYLSRGILAKRPDAVTGLMLICPVVKPDRFERDLPGQVARFDDPTYLDSLTPQDRQRFTDAFVIADARTHRRYIDALRNGVERADRAFLHALSQHYALSFDVDAAIAAAGFDRPSLIVAGHQDHTVGFHDAMRLLDAYPRATFALLDEAGHNAQIERDALFGALARDWLQRMAGPLASRP</sequence>
<dbReference type="Pfam" id="PF00561">
    <property type="entry name" value="Abhydrolase_1"/>
    <property type="match status" value="1"/>
</dbReference>
<dbReference type="AlphaFoldDB" id="A0A087AT27"/>
<reference evidence="2 3" key="1">
    <citation type="submission" date="2014-03" db="EMBL/GenBank/DDBJ databases">
        <title>Genomics of Bifidobacteria.</title>
        <authorList>
            <person name="Ventura M."/>
            <person name="Milani C."/>
            <person name="Lugli G.A."/>
        </authorList>
    </citation>
    <scope>NUCLEOTIDE SEQUENCE [LARGE SCALE GENOMIC DNA]</scope>
    <source>
        <strain evidence="2 3">LMG 10738</strain>
    </source>
</reference>
<evidence type="ECO:0000313" key="2">
    <source>
        <dbReference type="EMBL" id="KFI61927.1"/>
    </source>
</evidence>
<keyword evidence="2" id="KW-0378">Hydrolase</keyword>
<organism evidence="2 3">
    <name type="scientific">Bifidobacterium cuniculi</name>
    <dbReference type="NCBI Taxonomy" id="1688"/>
    <lineage>
        <taxon>Bacteria</taxon>
        <taxon>Bacillati</taxon>
        <taxon>Actinomycetota</taxon>
        <taxon>Actinomycetes</taxon>
        <taxon>Bifidobacteriales</taxon>
        <taxon>Bifidobacteriaceae</taxon>
        <taxon>Bifidobacterium</taxon>
    </lineage>
</organism>
<proteinExistence type="predicted"/>
<evidence type="ECO:0000313" key="3">
    <source>
        <dbReference type="Proteomes" id="UP000029067"/>
    </source>
</evidence>
<dbReference type="InterPro" id="IPR000073">
    <property type="entry name" value="AB_hydrolase_1"/>
</dbReference>
<dbReference type="PANTHER" id="PTHR43798">
    <property type="entry name" value="MONOACYLGLYCEROL LIPASE"/>
    <property type="match status" value="1"/>
</dbReference>
<keyword evidence="3" id="KW-1185">Reference proteome</keyword>
<dbReference type="OrthoDB" id="27092at2"/>
<dbReference type="InterPro" id="IPR029058">
    <property type="entry name" value="AB_hydrolase_fold"/>
</dbReference>
<dbReference type="PANTHER" id="PTHR43798:SF6">
    <property type="entry name" value="HYDROLASE, PUTATIVE (AFU_ORTHOLOGUE AFUA_4G13070)-RELATED"/>
    <property type="match status" value="1"/>
</dbReference>
<gene>
    <name evidence="2" type="ORF">BCUN_1832</name>
</gene>
<protein>
    <submittedName>
        <fullName evidence="2">2-hydroxy-6-oxo-6-phenylhexa-2,4-dienoate hydrolase</fullName>
    </submittedName>
</protein>
<dbReference type="GO" id="GO:0016787">
    <property type="term" value="F:hydrolase activity"/>
    <property type="evidence" value="ECO:0007669"/>
    <property type="project" value="UniProtKB-KW"/>
</dbReference>
<name>A0A087AT27_9BIFI</name>
<dbReference type="PRINTS" id="PR00111">
    <property type="entry name" value="ABHYDROLASE"/>
</dbReference>
<dbReference type="InterPro" id="IPR050266">
    <property type="entry name" value="AB_hydrolase_sf"/>
</dbReference>